<dbReference type="PRINTS" id="PR00164">
    <property type="entry name" value="ABC2TRNSPORT"/>
</dbReference>
<dbReference type="GO" id="GO:0140359">
    <property type="term" value="F:ABC-type transporter activity"/>
    <property type="evidence" value="ECO:0007669"/>
    <property type="project" value="InterPro"/>
</dbReference>
<evidence type="ECO:0000256" key="2">
    <source>
        <dbReference type="ARBA" id="ARBA00022692"/>
    </source>
</evidence>
<dbReference type="Pfam" id="PF01061">
    <property type="entry name" value="ABC2_membrane"/>
    <property type="match status" value="1"/>
</dbReference>
<name>A0A934KJ30_9BACT</name>
<evidence type="ECO:0000313" key="8">
    <source>
        <dbReference type="Proteomes" id="UP000620075"/>
    </source>
</evidence>
<evidence type="ECO:0000256" key="5">
    <source>
        <dbReference type="RuleBase" id="RU361157"/>
    </source>
</evidence>
<keyword evidence="4 5" id="KW-0472">Membrane</keyword>
<feature type="transmembrane region" description="Helical" evidence="5">
    <location>
        <begin position="26"/>
        <end position="44"/>
    </location>
</feature>
<evidence type="ECO:0000256" key="1">
    <source>
        <dbReference type="ARBA" id="ARBA00004141"/>
    </source>
</evidence>
<gene>
    <name evidence="7" type="ORF">JF888_14610</name>
</gene>
<dbReference type="InterPro" id="IPR013525">
    <property type="entry name" value="ABC2_TM"/>
</dbReference>
<evidence type="ECO:0000313" key="7">
    <source>
        <dbReference type="EMBL" id="MBJ7604397.1"/>
    </source>
</evidence>
<dbReference type="InterPro" id="IPR000412">
    <property type="entry name" value="ABC_2_transport"/>
</dbReference>
<evidence type="ECO:0000256" key="3">
    <source>
        <dbReference type="ARBA" id="ARBA00022989"/>
    </source>
</evidence>
<feature type="transmembrane region" description="Helical" evidence="5">
    <location>
        <begin position="56"/>
        <end position="81"/>
    </location>
</feature>
<keyword evidence="5" id="KW-1003">Cell membrane</keyword>
<accession>A0A934KJ30</accession>
<dbReference type="GO" id="GO:0043190">
    <property type="term" value="C:ATP-binding cassette (ABC) transporter complex"/>
    <property type="evidence" value="ECO:0007669"/>
    <property type="project" value="InterPro"/>
</dbReference>
<dbReference type="PANTHER" id="PTHR43229:SF2">
    <property type="entry name" value="NODULATION PROTEIN J"/>
    <property type="match status" value="1"/>
</dbReference>
<comment type="subcellular location">
    <subcellularLocation>
        <location evidence="5">Cell membrane</location>
        <topology evidence="5">Multi-pass membrane protein</topology>
    </subcellularLocation>
    <subcellularLocation>
        <location evidence="1">Membrane</location>
        <topology evidence="1">Multi-pass membrane protein</topology>
    </subcellularLocation>
</comment>
<reference evidence="7 8" key="1">
    <citation type="submission" date="2020-10" db="EMBL/GenBank/DDBJ databases">
        <title>Ca. Dormibacterota MAGs.</title>
        <authorList>
            <person name="Montgomery K."/>
        </authorList>
    </citation>
    <scope>NUCLEOTIDE SEQUENCE [LARGE SCALE GENOMIC DNA]</scope>
    <source>
        <strain evidence="7">SC8811_S16_3</strain>
    </source>
</reference>
<comment type="similarity">
    <text evidence="5">Belongs to the ABC-2 integral membrane protein family.</text>
</comment>
<sequence>MSSELTALLAIAQRDLIKFLRDRPRVIVSLVFPFIFIAVLGSTLQANLGRTTAYNLVGFTFTGVLAMTLFQSAATGIISLIEDRENDFSKEMFVAPIRRTTIIAGKVLGETLVALIQGAGIVAFSLVIGVRLGPAAIALLIPVGLACCLLGGAFGVATLGALPNQRTAQQIFPFFILPQYFLAGIFAPINVLPIYLDIVSHLSPLRYAVDLTRVAFYTGRPEYGRVVLDGTLIDVLTMSALFLAGLGIGTLLFTHRERNR</sequence>
<feature type="transmembrane region" description="Helical" evidence="5">
    <location>
        <begin position="136"/>
        <end position="162"/>
    </location>
</feature>
<dbReference type="InterPro" id="IPR047817">
    <property type="entry name" value="ABC2_TM_bact-type"/>
</dbReference>
<dbReference type="PROSITE" id="PS51012">
    <property type="entry name" value="ABC_TM2"/>
    <property type="match status" value="1"/>
</dbReference>
<comment type="caution">
    <text evidence="7">The sequence shown here is derived from an EMBL/GenBank/DDBJ whole genome shotgun (WGS) entry which is preliminary data.</text>
</comment>
<feature type="domain" description="ABC transmembrane type-2" evidence="6">
    <location>
        <begin position="24"/>
        <end position="256"/>
    </location>
</feature>
<keyword evidence="2 5" id="KW-0812">Transmembrane</keyword>
<dbReference type="AlphaFoldDB" id="A0A934KJ30"/>
<dbReference type="Proteomes" id="UP000620075">
    <property type="component" value="Unassembled WGS sequence"/>
</dbReference>
<feature type="transmembrane region" description="Helical" evidence="5">
    <location>
        <begin position="235"/>
        <end position="254"/>
    </location>
</feature>
<dbReference type="InterPro" id="IPR051784">
    <property type="entry name" value="Nod_factor_ABC_transporter"/>
</dbReference>
<evidence type="ECO:0000256" key="4">
    <source>
        <dbReference type="ARBA" id="ARBA00023136"/>
    </source>
</evidence>
<proteinExistence type="inferred from homology"/>
<protein>
    <recommendedName>
        <fullName evidence="5">Transport permease protein</fullName>
    </recommendedName>
</protein>
<feature type="transmembrane region" description="Helical" evidence="5">
    <location>
        <begin position="174"/>
        <end position="196"/>
    </location>
</feature>
<organism evidence="7 8">
    <name type="scientific">Candidatus Dormiibacter inghamiae</name>
    <dbReference type="NCBI Taxonomy" id="3127013"/>
    <lineage>
        <taxon>Bacteria</taxon>
        <taxon>Bacillati</taxon>
        <taxon>Candidatus Dormiibacterota</taxon>
        <taxon>Candidatus Dormibacteria</taxon>
        <taxon>Candidatus Dormibacterales</taxon>
        <taxon>Candidatus Dormibacteraceae</taxon>
        <taxon>Candidatus Dormiibacter</taxon>
    </lineage>
</organism>
<evidence type="ECO:0000259" key="6">
    <source>
        <dbReference type="PROSITE" id="PS51012"/>
    </source>
</evidence>
<keyword evidence="3 5" id="KW-1133">Transmembrane helix</keyword>
<feature type="transmembrane region" description="Helical" evidence="5">
    <location>
        <begin position="102"/>
        <end position="130"/>
    </location>
</feature>
<dbReference type="PIRSF" id="PIRSF006648">
    <property type="entry name" value="DrrB"/>
    <property type="match status" value="1"/>
</dbReference>
<dbReference type="PANTHER" id="PTHR43229">
    <property type="entry name" value="NODULATION PROTEIN J"/>
    <property type="match status" value="1"/>
</dbReference>
<keyword evidence="5" id="KW-0813">Transport</keyword>
<dbReference type="EMBL" id="JAEKNQ010000057">
    <property type="protein sequence ID" value="MBJ7604397.1"/>
    <property type="molecule type" value="Genomic_DNA"/>
</dbReference>